<keyword evidence="4" id="KW-1185">Reference proteome</keyword>
<dbReference type="OrthoDB" id="9789113at2"/>
<keyword evidence="1" id="KW-0812">Transmembrane</keyword>
<keyword evidence="1" id="KW-0472">Membrane</keyword>
<feature type="transmembrane region" description="Helical" evidence="1">
    <location>
        <begin position="46"/>
        <end position="70"/>
    </location>
</feature>
<feature type="transmembrane region" description="Helical" evidence="1">
    <location>
        <begin position="145"/>
        <end position="163"/>
    </location>
</feature>
<dbReference type="RefSeq" id="WP_097150309.1">
    <property type="nucleotide sequence ID" value="NZ_OBQC01000011.1"/>
</dbReference>
<evidence type="ECO:0000313" key="3">
    <source>
        <dbReference type="EMBL" id="SOC42003.1"/>
    </source>
</evidence>
<feature type="transmembrane region" description="Helical" evidence="1">
    <location>
        <begin position="169"/>
        <end position="191"/>
    </location>
</feature>
<evidence type="ECO:0000259" key="2">
    <source>
        <dbReference type="SMART" id="SM00014"/>
    </source>
</evidence>
<name>A0A285UJQ8_9BACL</name>
<keyword evidence="1" id="KW-1133">Transmembrane helix</keyword>
<protein>
    <submittedName>
        <fullName evidence="3">Undecaprenyl-diphosphatase</fullName>
    </submittedName>
</protein>
<dbReference type="EMBL" id="OBQC01000011">
    <property type="protein sequence ID" value="SOC42003.1"/>
    <property type="molecule type" value="Genomic_DNA"/>
</dbReference>
<feature type="transmembrane region" description="Helical" evidence="1">
    <location>
        <begin position="77"/>
        <end position="95"/>
    </location>
</feature>
<reference evidence="4" key="1">
    <citation type="submission" date="2017-08" db="EMBL/GenBank/DDBJ databases">
        <authorList>
            <person name="Varghese N."/>
            <person name="Submissions S."/>
        </authorList>
    </citation>
    <scope>NUCLEOTIDE SEQUENCE [LARGE SCALE GENOMIC DNA]</scope>
    <source>
        <strain evidence="4">JC23</strain>
    </source>
</reference>
<dbReference type="SUPFAM" id="SSF48317">
    <property type="entry name" value="Acid phosphatase/Vanadium-dependent haloperoxidase"/>
    <property type="match status" value="1"/>
</dbReference>
<dbReference type="Gene3D" id="1.20.144.10">
    <property type="entry name" value="Phosphatidic acid phosphatase type 2/haloperoxidase"/>
    <property type="match status" value="2"/>
</dbReference>
<dbReference type="SMART" id="SM00014">
    <property type="entry name" value="acidPPc"/>
    <property type="match status" value="1"/>
</dbReference>
<dbReference type="PANTHER" id="PTHR14969:SF13">
    <property type="entry name" value="AT30094P"/>
    <property type="match status" value="1"/>
</dbReference>
<evidence type="ECO:0000313" key="4">
    <source>
        <dbReference type="Proteomes" id="UP000219252"/>
    </source>
</evidence>
<feature type="transmembrane region" description="Helical" evidence="1">
    <location>
        <begin position="115"/>
        <end position="133"/>
    </location>
</feature>
<dbReference type="InterPro" id="IPR036938">
    <property type="entry name" value="PAP2/HPO_sf"/>
</dbReference>
<organism evidence="3 4">
    <name type="scientific">Ureibacillus acetophenoni</name>
    <dbReference type="NCBI Taxonomy" id="614649"/>
    <lineage>
        <taxon>Bacteria</taxon>
        <taxon>Bacillati</taxon>
        <taxon>Bacillota</taxon>
        <taxon>Bacilli</taxon>
        <taxon>Bacillales</taxon>
        <taxon>Caryophanaceae</taxon>
        <taxon>Ureibacillus</taxon>
    </lineage>
</organism>
<gene>
    <name evidence="3" type="ORF">SAMN05877842_111107</name>
</gene>
<proteinExistence type="predicted"/>
<sequence>MKRWAYILSIFTLILFFVLTFTYEHPTVVGFDESINELIYGNKFISFFHLFGETKFIVTISIVLILSLWFRQRNYRGMLLVVLVVGAGNGINKLLKSIFERPRPELVDQLTSFSFPSGHAMIGLLYIFLIAYILTDLFASKRATITLWSIATILAVLVGLSRVTDNHHYFSDVVAGWSIGFTWFMICIYWYETRKRKINTLKKSA</sequence>
<dbReference type="Proteomes" id="UP000219252">
    <property type="component" value="Unassembled WGS sequence"/>
</dbReference>
<dbReference type="AlphaFoldDB" id="A0A285UJQ8"/>
<evidence type="ECO:0000256" key="1">
    <source>
        <dbReference type="SAM" id="Phobius"/>
    </source>
</evidence>
<accession>A0A285UJQ8</accession>
<dbReference type="CDD" id="cd03392">
    <property type="entry name" value="PAP2_like_2"/>
    <property type="match status" value="1"/>
</dbReference>
<dbReference type="PANTHER" id="PTHR14969">
    <property type="entry name" value="SPHINGOSINE-1-PHOSPHATE PHOSPHOHYDROLASE"/>
    <property type="match status" value="1"/>
</dbReference>
<feature type="domain" description="Phosphatidic acid phosphatase type 2/haloperoxidase" evidence="2">
    <location>
        <begin position="78"/>
        <end position="188"/>
    </location>
</feature>
<dbReference type="Pfam" id="PF01569">
    <property type="entry name" value="PAP2"/>
    <property type="match status" value="1"/>
</dbReference>
<dbReference type="InterPro" id="IPR000326">
    <property type="entry name" value="PAP2/HPO"/>
</dbReference>